<dbReference type="InterPro" id="IPR036465">
    <property type="entry name" value="vWFA_dom_sf"/>
</dbReference>
<keyword evidence="1" id="KW-0812">Transmembrane</keyword>
<dbReference type="AlphaFoldDB" id="A0A7Y2EDL3"/>
<dbReference type="EMBL" id="JABDJR010000599">
    <property type="protein sequence ID" value="NNF08040.1"/>
    <property type="molecule type" value="Genomic_DNA"/>
</dbReference>
<keyword evidence="1" id="KW-1133">Transmembrane helix</keyword>
<sequence length="736" mass="80356">MSWIDRFQGMHWNPPGNLGWLFLLLIPAAIFYAFYVYRRTEAPLTPGFRTVLSTLRGLLLLLLLAIIARPVISLAIPGGADRGVLILFDRSQSLELPGVETTRFEELMAAKLALQEEVGTQVPVTWVPFGHDIDEPLDTFDQPFELDPKGTSIAGALESGLSVWGGGQRPGAIILVSDGAQTQGADPVPIARRLAIPVSTVPLGSTRAVDDLSLVRVRSNREAFRGERTPVEVVLRQQGLESGNVNVKLFDVTDGQQVLLEEKAIAMEPSGAERKVTLGFKPTEPGLRFLEIVVEGKTGEATSLNNRRMIAMDVREDKTKVLLLSGRLTWDHTFLRRALEADSTLAIHSGYWRSGRFQALNSGLPLPAFNAEALREFRAIVLDHVQPRQLNDQATRAITEFVRAGGGLCFLAGGMPHASWENNPLAELLPVQVGRTGRMREVEARLGPASRRHVLFDPSVPGSAPLEAWTNLPPLSTASGFGALRSTGEALIVAKDAPNGTPLVSWSTTGAGRVLLLAAGGFWNWEFLSSAHRTSHGTMPAWWRRAVHWIAKPDVDTRLDIHPEDFVSGLGDPIRFVARVTDQSYQPLPGVSVDVAVNSIQGDSTSTYSLSLGGEQGFLSGAFEQLPPGRYRYEATASTDSQNLGTVDGVFAVDSLGAEMERLEANHELLSRIARATGGVHWNPDSLGTAFEALERISQGEEETEQVDLWDHPLTFALFVLLGSAEWLLRRRRGLI</sequence>
<dbReference type="SUPFAM" id="SSF52317">
    <property type="entry name" value="Class I glutamine amidotransferase-like"/>
    <property type="match status" value="1"/>
</dbReference>
<gene>
    <name evidence="2" type="ORF">HKN21_14850</name>
</gene>
<evidence type="ECO:0000313" key="3">
    <source>
        <dbReference type="Proteomes" id="UP000547674"/>
    </source>
</evidence>
<reference evidence="2 3" key="1">
    <citation type="submission" date="2020-03" db="EMBL/GenBank/DDBJ databases">
        <title>Metabolic flexibility allows generalist bacteria to become dominant in a frequently disturbed ecosystem.</title>
        <authorList>
            <person name="Chen Y.-J."/>
            <person name="Leung P.M."/>
            <person name="Bay S.K."/>
            <person name="Hugenholtz P."/>
            <person name="Kessler A.J."/>
            <person name="Shelley G."/>
            <person name="Waite D.W."/>
            <person name="Cook P.L."/>
            <person name="Greening C."/>
        </authorList>
    </citation>
    <scope>NUCLEOTIDE SEQUENCE [LARGE SCALE GENOMIC DNA]</scope>
    <source>
        <strain evidence="2">SS_bin_28</strain>
    </source>
</reference>
<dbReference type="PANTHER" id="PTHR37947:SF1">
    <property type="entry name" value="BLL2462 PROTEIN"/>
    <property type="match status" value="1"/>
</dbReference>
<dbReference type="Gene3D" id="3.40.50.880">
    <property type="match status" value="1"/>
</dbReference>
<name>A0A7Y2EDL3_UNCEI</name>
<protein>
    <recommendedName>
        <fullName evidence="4">Glutamine amidotransferase domain-containing protein</fullName>
    </recommendedName>
</protein>
<evidence type="ECO:0000256" key="1">
    <source>
        <dbReference type="SAM" id="Phobius"/>
    </source>
</evidence>
<dbReference type="InterPro" id="IPR029062">
    <property type="entry name" value="Class_I_gatase-like"/>
</dbReference>
<comment type="caution">
    <text evidence="2">The sequence shown here is derived from an EMBL/GenBank/DDBJ whole genome shotgun (WGS) entry which is preliminary data.</text>
</comment>
<dbReference type="Gene3D" id="3.40.50.410">
    <property type="entry name" value="von Willebrand factor, type A domain"/>
    <property type="match status" value="1"/>
</dbReference>
<dbReference type="PANTHER" id="PTHR37947">
    <property type="entry name" value="BLL2462 PROTEIN"/>
    <property type="match status" value="1"/>
</dbReference>
<feature type="transmembrane region" description="Helical" evidence="1">
    <location>
        <begin position="20"/>
        <end position="37"/>
    </location>
</feature>
<proteinExistence type="predicted"/>
<dbReference type="SUPFAM" id="SSF53300">
    <property type="entry name" value="vWA-like"/>
    <property type="match status" value="1"/>
</dbReference>
<accession>A0A7Y2EDL3</accession>
<evidence type="ECO:0000313" key="2">
    <source>
        <dbReference type="EMBL" id="NNF08040.1"/>
    </source>
</evidence>
<dbReference type="CDD" id="cd00198">
    <property type="entry name" value="vWFA"/>
    <property type="match status" value="1"/>
</dbReference>
<organism evidence="2 3">
    <name type="scientific">Eiseniibacteriota bacterium</name>
    <dbReference type="NCBI Taxonomy" id="2212470"/>
    <lineage>
        <taxon>Bacteria</taxon>
        <taxon>Candidatus Eiseniibacteriota</taxon>
    </lineage>
</organism>
<feature type="transmembrane region" description="Helical" evidence="1">
    <location>
        <begin position="58"/>
        <end position="80"/>
    </location>
</feature>
<dbReference type="Proteomes" id="UP000547674">
    <property type="component" value="Unassembled WGS sequence"/>
</dbReference>
<keyword evidence="1" id="KW-0472">Membrane</keyword>
<evidence type="ECO:0008006" key="4">
    <source>
        <dbReference type="Google" id="ProtNLM"/>
    </source>
</evidence>